<protein>
    <recommendedName>
        <fullName evidence="10">Transporter</fullName>
    </recommendedName>
</protein>
<comment type="caution">
    <text evidence="8">The sequence shown here is derived from an EMBL/GenBank/DDBJ whole genome shotgun (WGS) entry which is preliminary data.</text>
</comment>
<dbReference type="Proteomes" id="UP000030004">
    <property type="component" value="Unassembled WGS sequence"/>
</dbReference>
<evidence type="ECO:0000256" key="7">
    <source>
        <dbReference type="SAM" id="Phobius"/>
    </source>
</evidence>
<dbReference type="RefSeq" id="WP_043744127.1">
    <property type="nucleotide sequence ID" value="NZ_AQQX01000001.1"/>
</dbReference>
<dbReference type="PANTHER" id="PTHR36838:SF1">
    <property type="entry name" value="SLR1864 PROTEIN"/>
    <property type="match status" value="1"/>
</dbReference>
<feature type="transmembrane region" description="Helical" evidence="7">
    <location>
        <begin position="34"/>
        <end position="53"/>
    </location>
</feature>
<keyword evidence="3" id="KW-1003">Cell membrane</keyword>
<keyword evidence="5 7" id="KW-1133">Transmembrane helix</keyword>
<evidence type="ECO:0000256" key="2">
    <source>
        <dbReference type="ARBA" id="ARBA00022448"/>
    </source>
</evidence>
<evidence type="ECO:0008006" key="10">
    <source>
        <dbReference type="Google" id="ProtNLM"/>
    </source>
</evidence>
<dbReference type="Pfam" id="PF03547">
    <property type="entry name" value="Mem_trans"/>
    <property type="match status" value="1"/>
</dbReference>
<comment type="subcellular location">
    <subcellularLocation>
        <location evidence="1">Membrane</location>
        <topology evidence="1">Multi-pass membrane protein</topology>
    </subcellularLocation>
</comment>
<evidence type="ECO:0000256" key="6">
    <source>
        <dbReference type="ARBA" id="ARBA00023136"/>
    </source>
</evidence>
<sequence>MLGILSITLPVFAVIAVGYIAARFGPFPPSKMKALGDFTMLVALPCALFYAVASRDFSEVLNVSYLVVLGLGSAATQLVMWLITRAQGLGPRRRAISVLGCATPNSAFLGYPILVAVLPDHAGPILAMNLLIENVLLTPIGLTLLESAKDRDGPRPSLPRMARDIAISVLRRPLIIGLLLGLVFILIGIELPPLAGTFLGLMGDAAAPIALFVIGGTLYGLDLKGEMGLAAQIASVKLLVHPLLVAAALTGLVLLGLPAMDPDLAKGLILSATMPMFAIFILFGQEAGYEGLTSLSVMVATCCAFVTINIALLLLI</sequence>
<feature type="transmembrane region" description="Helical" evidence="7">
    <location>
        <begin position="169"/>
        <end position="189"/>
    </location>
</feature>
<dbReference type="GO" id="GO:0016020">
    <property type="term" value="C:membrane"/>
    <property type="evidence" value="ECO:0007669"/>
    <property type="project" value="UniProtKB-SubCell"/>
</dbReference>
<feature type="transmembrane region" description="Helical" evidence="7">
    <location>
        <begin position="125"/>
        <end position="148"/>
    </location>
</feature>
<feature type="transmembrane region" description="Helical" evidence="7">
    <location>
        <begin position="95"/>
        <end position="119"/>
    </location>
</feature>
<feature type="transmembrane region" description="Helical" evidence="7">
    <location>
        <begin position="6"/>
        <end position="22"/>
    </location>
</feature>
<organism evidence="8 9">
    <name type="scientific">Pseudooceanicola atlanticus</name>
    <dbReference type="NCBI Taxonomy" id="1461694"/>
    <lineage>
        <taxon>Bacteria</taxon>
        <taxon>Pseudomonadati</taxon>
        <taxon>Pseudomonadota</taxon>
        <taxon>Alphaproteobacteria</taxon>
        <taxon>Rhodobacterales</taxon>
        <taxon>Paracoccaceae</taxon>
        <taxon>Pseudooceanicola</taxon>
    </lineage>
</organism>
<evidence type="ECO:0000256" key="5">
    <source>
        <dbReference type="ARBA" id="ARBA00022989"/>
    </source>
</evidence>
<feature type="transmembrane region" description="Helical" evidence="7">
    <location>
        <begin position="295"/>
        <end position="315"/>
    </location>
</feature>
<dbReference type="EMBL" id="AQQX01000001">
    <property type="protein sequence ID" value="KGM50219.1"/>
    <property type="molecule type" value="Genomic_DNA"/>
</dbReference>
<dbReference type="PANTHER" id="PTHR36838">
    <property type="entry name" value="AUXIN EFFLUX CARRIER FAMILY PROTEIN"/>
    <property type="match status" value="1"/>
</dbReference>
<name>A0A0A0EII7_9RHOB</name>
<gene>
    <name evidence="8" type="ORF">ATO9_01575</name>
</gene>
<evidence type="ECO:0000256" key="1">
    <source>
        <dbReference type="ARBA" id="ARBA00004141"/>
    </source>
</evidence>
<reference evidence="8 9" key="1">
    <citation type="journal article" date="2015" name="Antonie Van Leeuwenhoek">
        <title>Pseudooceanicola atlanticus gen. nov. sp. nov., isolated from surface seawater of the Atlantic Ocean and reclassification of Oceanicola batsensis, Oceanicola marinus, Oceanicola nitratireducens, Oceanicola nanhaiensis, Oceanicola antarcticus and Oceanicola flagellatus, as Pseudooceanicola batsensis comb. nov., Pseudooceanicola marinus comb. nov., Pseudooceanicola nitratireducens comb. nov., Pseudooceanicola nanhaiensis comb. nov., Pseudooceanicola antarcticus comb. nov., and Pseudooceanicola flagellatus comb. nov.</title>
        <authorList>
            <person name="Lai Q."/>
            <person name="Li G."/>
            <person name="Liu X."/>
            <person name="Du Y."/>
            <person name="Sun F."/>
            <person name="Shao Z."/>
        </authorList>
    </citation>
    <scope>NUCLEOTIDE SEQUENCE [LARGE SCALE GENOMIC DNA]</scope>
    <source>
        <strain evidence="8 9">22II-s11g</strain>
    </source>
</reference>
<dbReference type="STRING" id="1461694.ATO9_01575"/>
<dbReference type="AlphaFoldDB" id="A0A0A0EII7"/>
<proteinExistence type="predicted"/>
<accession>A0A0A0EII7</accession>
<feature type="transmembrane region" description="Helical" evidence="7">
    <location>
        <begin position="195"/>
        <end position="218"/>
    </location>
</feature>
<dbReference type="GO" id="GO:0055085">
    <property type="term" value="P:transmembrane transport"/>
    <property type="evidence" value="ECO:0007669"/>
    <property type="project" value="InterPro"/>
</dbReference>
<dbReference type="InterPro" id="IPR004776">
    <property type="entry name" value="Mem_transp_PIN-like"/>
</dbReference>
<evidence type="ECO:0000313" key="8">
    <source>
        <dbReference type="EMBL" id="KGM50219.1"/>
    </source>
</evidence>
<evidence type="ECO:0000256" key="3">
    <source>
        <dbReference type="ARBA" id="ARBA00022475"/>
    </source>
</evidence>
<evidence type="ECO:0000256" key="4">
    <source>
        <dbReference type="ARBA" id="ARBA00022692"/>
    </source>
</evidence>
<dbReference type="OrthoDB" id="9810457at2"/>
<feature type="transmembrane region" description="Helical" evidence="7">
    <location>
        <begin position="238"/>
        <end position="258"/>
    </location>
</feature>
<keyword evidence="2" id="KW-0813">Transport</keyword>
<keyword evidence="9" id="KW-1185">Reference proteome</keyword>
<keyword evidence="6 7" id="KW-0472">Membrane</keyword>
<keyword evidence="4 7" id="KW-0812">Transmembrane</keyword>
<dbReference type="eggNOG" id="COG0679">
    <property type="taxonomic scope" value="Bacteria"/>
</dbReference>
<feature type="transmembrane region" description="Helical" evidence="7">
    <location>
        <begin position="264"/>
        <end position="283"/>
    </location>
</feature>
<evidence type="ECO:0000313" key="9">
    <source>
        <dbReference type="Proteomes" id="UP000030004"/>
    </source>
</evidence>
<feature type="transmembrane region" description="Helical" evidence="7">
    <location>
        <begin position="65"/>
        <end position="83"/>
    </location>
</feature>